<dbReference type="Proteomes" id="UP000284177">
    <property type="component" value="Unassembled WGS sequence"/>
</dbReference>
<dbReference type="CDD" id="cd02440">
    <property type="entry name" value="AdoMet_MTases"/>
    <property type="match status" value="1"/>
</dbReference>
<sequence length="206" mass="23892">MDKKTKVIQKRYNRIAKIYDLLELPLERLKLSLWRKEAISHLEGKVLEVGIGTGKNLEYYPEHLEVTGIDISDKMINKAKNRGKKLNKKVKLIQMDVQNLSFEDNKFDSIYASCVFCSVPDPVKGLREIKRVCKKDGKIVMIEHMRSEKKIMGIIMDIFNPLVVKTYGANINRRTVQNIKKVGWKSVETRNLWSDVVKMIIIDNSK</sequence>
<dbReference type="Pfam" id="PF08241">
    <property type="entry name" value="Methyltransf_11"/>
    <property type="match status" value="1"/>
</dbReference>
<name>A0A419T2L3_9FIRM</name>
<dbReference type="PANTHER" id="PTHR45036">
    <property type="entry name" value="METHYLTRANSFERASE LIKE 7B"/>
    <property type="match status" value="1"/>
</dbReference>
<dbReference type="InterPro" id="IPR013216">
    <property type="entry name" value="Methyltransf_11"/>
</dbReference>
<dbReference type="RefSeq" id="WP_120169125.1">
    <property type="nucleotide sequence ID" value="NZ_MCIB01000015.1"/>
</dbReference>
<dbReference type="InterPro" id="IPR052356">
    <property type="entry name" value="Thiol_S-MT"/>
</dbReference>
<dbReference type="GO" id="GO:0008757">
    <property type="term" value="F:S-adenosylmethionine-dependent methyltransferase activity"/>
    <property type="evidence" value="ECO:0007669"/>
    <property type="project" value="InterPro"/>
</dbReference>
<keyword evidence="3" id="KW-1185">Reference proteome</keyword>
<dbReference type="Gene3D" id="3.40.50.150">
    <property type="entry name" value="Vaccinia Virus protein VP39"/>
    <property type="match status" value="1"/>
</dbReference>
<reference evidence="2 3" key="1">
    <citation type="submission" date="2016-08" db="EMBL/GenBank/DDBJ databases">
        <title>Novel Firmicutes and Novel Genomes.</title>
        <authorList>
            <person name="Poppleton D.I."/>
            <person name="Gribaldo S."/>
        </authorList>
    </citation>
    <scope>NUCLEOTIDE SEQUENCE [LARGE SCALE GENOMIC DNA]</scope>
    <source>
        <strain evidence="2 3">CTT3</strain>
    </source>
</reference>
<dbReference type="PANTHER" id="PTHR45036:SF1">
    <property type="entry name" value="METHYLTRANSFERASE LIKE 7A"/>
    <property type="match status" value="1"/>
</dbReference>
<keyword evidence="2" id="KW-0489">Methyltransferase</keyword>
<gene>
    <name evidence="2" type="ORF">BET03_11960</name>
</gene>
<organism evidence="2 3">
    <name type="scientific">Thermohalobacter berrensis</name>
    <dbReference type="NCBI Taxonomy" id="99594"/>
    <lineage>
        <taxon>Bacteria</taxon>
        <taxon>Bacillati</taxon>
        <taxon>Bacillota</taxon>
        <taxon>Tissierellia</taxon>
        <taxon>Tissierellales</taxon>
        <taxon>Thermohalobacteraceae</taxon>
        <taxon>Thermohalobacter</taxon>
    </lineage>
</organism>
<keyword evidence="2" id="KW-0808">Transferase</keyword>
<evidence type="ECO:0000313" key="3">
    <source>
        <dbReference type="Proteomes" id="UP000284177"/>
    </source>
</evidence>
<protein>
    <submittedName>
        <fullName evidence="2">Methyltransferase type 11</fullName>
    </submittedName>
</protein>
<dbReference type="InterPro" id="IPR029063">
    <property type="entry name" value="SAM-dependent_MTases_sf"/>
</dbReference>
<comment type="caution">
    <text evidence="2">The sequence shown here is derived from an EMBL/GenBank/DDBJ whole genome shotgun (WGS) entry which is preliminary data.</text>
</comment>
<proteinExistence type="predicted"/>
<dbReference type="EMBL" id="MCIB01000015">
    <property type="protein sequence ID" value="RKD31790.1"/>
    <property type="molecule type" value="Genomic_DNA"/>
</dbReference>
<accession>A0A419T2L3</accession>
<evidence type="ECO:0000313" key="2">
    <source>
        <dbReference type="EMBL" id="RKD31790.1"/>
    </source>
</evidence>
<dbReference type="AlphaFoldDB" id="A0A419T2L3"/>
<dbReference type="OrthoDB" id="9772751at2"/>
<dbReference type="GO" id="GO:0032259">
    <property type="term" value="P:methylation"/>
    <property type="evidence" value="ECO:0007669"/>
    <property type="project" value="UniProtKB-KW"/>
</dbReference>
<dbReference type="SUPFAM" id="SSF53335">
    <property type="entry name" value="S-adenosyl-L-methionine-dependent methyltransferases"/>
    <property type="match status" value="1"/>
</dbReference>
<evidence type="ECO:0000259" key="1">
    <source>
        <dbReference type="Pfam" id="PF08241"/>
    </source>
</evidence>
<feature type="domain" description="Methyltransferase type 11" evidence="1">
    <location>
        <begin position="47"/>
        <end position="141"/>
    </location>
</feature>